<sequence length="108" mass="11441">MARFFSTKHACERMTVVTQEGTAKTAAVERQMRVVWQRSSAANVLYFPFSQATPVSSAGGSREGVASIDAAAILTCPARCSDTLPQMPAGLLDGSFMSSVRAPRGSLV</sequence>
<accession>A0AAU8T921</accession>
<organism evidence="1 2">
    <name type="scientific">Paraburkholderia fungorum</name>
    <dbReference type="NCBI Taxonomy" id="134537"/>
    <lineage>
        <taxon>Bacteria</taxon>
        <taxon>Pseudomonadati</taxon>
        <taxon>Pseudomonadota</taxon>
        <taxon>Betaproteobacteria</taxon>
        <taxon>Burkholderiales</taxon>
        <taxon>Burkholderiaceae</taxon>
        <taxon>Paraburkholderia</taxon>
    </lineage>
</organism>
<name>A0AAU8T921_9BURK</name>
<dbReference type="Proteomes" id="UP000032614">
    <property type="component" value="Chromosome 3"/>
</dbReference>
<dbReference type="KEGG" id="bfn:OI25_7796"/>
<proteinExistence type="predicted"/>
<dbReference type="EMBL" id="CP010025">
    <property type="protein sequence ID" value="AJZ56585.1"/>
    <property type="molecule type" value="Genomic_DNA"/>
</dbReference>
<protein>
    <submittedName>
        <fullName evidence="1">Uncharacterized protein</fullName>
    </submittedName>
</protein>
<dbReference type="AlphaFoldDB" id="A0AAU8T921"/>
<evidence type="ECO:0000313" key="2">
    <source>
        <dbReference type="Proteomes" id="UP000032614"/>
    </source>
</evidence>
<gene>
    <name evidence="1" type="ORF">OI25_7796</name>
</gene>
<reference evidence="1 2" key="1">
    <citation type="journal article" date="2015" name="Genome Announc.">
        <title>Complete genome sequences for 59 burkholderia isolates, both pathogenic and near neighbor.</title>
        <authorList>
            <person name="Johnson S.L."/>
            <person name="Bishop-Lilly K.A."/>
            <person name="Ladner J.T."/>
            <person name="Daligault H.E."/>
            <person name="Davenport K.W."/>
            <person name="Jaissle J."/>
            <person name="Frey K.G."/>
            <person name="Koroleva G.I."/>
            <person name="Bruce D.C."/>
            <person name="Coyne S.R."/>
            <person name="Broomall S.M."/>
            <person name="Li P.E."/>
            <person name="Teshima H."/>
            <person name="Gibbons H.S."/>
            <person name="Palacios G.F."/>
            <person name="Rosenzweig C.N."/>
            <person name="Redden C.L."/>
            <person name="Xu Y."/>
            <person name="Minogue T.D."/>
            <person name="Chain P.S."/>
        </authorList>
    </citation>
    <scope>NUCLEOTIDE SEQUENCE [LARGE SCALE GENOMIC DNA]</scope>
    <source>
        <strain evidence="1 2">ATCC BAA-463</strain>
    </source>
</reference>
<evidence type="ECO:0000313" key="1">
    <source>
        <dbReference type="EMBL" id="AJZ56585.1"/>
    </source>
</evidence>